<gene>
    <name evidence="2" type="ORF">FH779_01240</name>
</gene>
<dbReference type="GeneID" id="78400049"/>
<dbReference type="AlphaFoldDB" id="A0A7H9DNX6"/>
<dbReference type="PANTHER" id="PTHR34980:SF2">
    <property type="entry name" value="INNER MEMBRANE PROTEIN YHAH-RELATED"/>
    <property type="match status" value="1"/>
</dbReference>
<feature type="transmembrane region" description="Helical" evidence="1">
    <location>
        <begin position="87"/>
        <end position="108"/>
    </location>
</feature>
<name>A0A7H9DNX6_9FLAO</name>
<dbReference type="InterPro" id="IPR008523">
    <property type="entry name" value="DUF805"/>
</dbReference>
<dbReference type="RefSeq" id="WP_180905777.1">
    <property type="nucleotide sequence ID" value="NZ_CP040908.1"/>
</dbReference>
<proteinExistence type="predicted"/>
<dbReference type="GO" id="GO:0005886">
    <property type="term" value="C:plasma membrane"/>
    <property type="evidence" value="ECO:0007669"/>
    <property type="project" value="TreeGrafter"/>
</dbReference>
<evidence type="ECO:0000256" key="1">
    <source>
        <dbReference type="SAM" id="Phobius"/>
    </source>
</evidence>
<feature type="transmembrane region" description="Helical" evidence="1">
    <location>
        <begin position="25"/>
        <end position="46"/>
    </location>
</feature>
<protein>
    <submittedName>
        <fullName evidence="2">DUF805 domain-containing protein</fullName>
    </submittedName>
</protein>
<organism evidence="2 3">
    <name type="scientific">Empedobacter falsenii</name>
    <dbReference type="NCBI Taxonomy" id="343874"/>
    <lineage>
        <taxon>Bacteria</taxon>
        <taxon>Pseudomonadati</taxon>
        <taxon>Bacteroidota</taxon>
        <taxon>Flavobacteriia</taxon>
        <taxon>Flavobacteriales</taxon>
        <taxon>Weeksellaceae</taxon>
        <taxon>Empedobacter</taxon>
    </lineage>
</organism>
<sequence length="139" mass="16214">MIEIYKRVMFDNYANFSGRARRSEFWYTTLINTIFFIISFICLFKFINISDIVSYTIGGIIVLFFFITLIPRLALISRRLHDTGKSGWFYLLTFIPGGNLILLIFFIMDSQPGSNQWGPNPKETDDSINEIGNDLIERY</sequence>
<dbReference type="PANTHER" id="PTHR34980">
    <property type="entry name" value="INNER MEMBRANE PROTEIN-RELATED-RELATED"/>
    <property type="match status" value="1"/>
</dbReference>
<keyword evidence="1" id="KW-1133">Transmembrane helix</keyword>
<evidence type="ECO:0000313" key="2">
    <source>
        <dbReference type="EMBL" id="QLL56794.1"/>
    </source>
</evidence>
<dbReference type="EMBL" id="CP040908">
    <property type="protein sequence ID" value="QLL56794.1"/>
    <property type="molecule type" value="Genomic_DNA"/>
</dbReference>
<keyword evidence="1" id="KW-0472">Membrane</keyword>
<dbReference type="Proteomes" id="UP000510643">
    <property type="component" value="Chromosome"/>
</dbReference>
<evidence type="ECO:0000313" key="3">
    <source>
        <dbReference type="Proteomes" id="UP000510643"/>
    </source>
</evidence>
<keyword evidence="1" id="KW-0812">Transmembrane</keyword>
<dbReference type="KEGG" id="efal:FH779_01240"/>
<feature type="transmembrane region" description="Helical" evidence="1">
    <location>
        <begin position="52"/>
        <end position="75"/>
    </location>
</feature>
<reference evidence="2 3" key="1">
    <citation type="submission" date="2019-06" db="EMBL/GenBank/DDBJ databases">
        <title>Emergence of pandrug resistant Empedobacter falsenii in China.</title>
        <authorList>
            <person name="Dong N."/>
            <person name="Chen S."/>
            <person name="Zhang R."/>
        </authorList>
    </citation>
    <scope>NUCLEOTIDE SEQUENCE [LARGE SCALE GENOMIC DNA]</scope>
    <source>
        <strain evidence="2 3">1681-1</strain>
    </source>
</reference>
<accession>A0A7H9DNX6</accession>
<dbReference type="Pfam" id="PF05656">
    <property type="entry name" value="DUF805"/>
    <property type="match status" value="1"/>
</dbReference>
<keyword evidence="3" id="KW-1185">Reference proteome</keyword>